<proteinExistence type="predicted"/>
<evidence type="ECO:0000313" key="2">
    <source>
        <dbReference type="EMBL" id="MCC3808434.1"/>
    </source>
</evidence>
<accession>A0A9Q3UGU0</accession>
<dbReference type="Proteomes" id="UP000726777">
    <property type="component" value="Unassembled WGS sequence"/>
</dbReference>
<feature type="transmembrane region" description="Helical" evidence="1">
    <location>
        <begin position="176"/>
        <end position="198"/>
    </location>
</feature>
<dbReference type="AlphaFoldDB" id="A0A9Q3UGU0"/>
<dbReference type="EMBL" id="JACVHL010000053">
    <property type="protein sequence ID" value="MCC3808434.1"/>
    <property type="molecule type" value="Genomic_DNA"/>
</dbReference>
<sequence length="298" mass="34277">MYGNEIFKVIKDKREKYLKEEDELRLSSVGPPTREEIFSSFPYIDNIVFQKIATSINWQKLSMRFLCLIISSIWFSVFPVYLFVIYMYEKGFFSYEFFVDGVVGLKSFFFAAAIVTVLLSFYLFGFILVAKNIYVDYVKTGAFSWAARFALWASFALAAFIHYLLFFLSLSYDDLVVYKANVVMAFVIILYVSSFIIVRKSESATNWIPSAVFLFVSFSLPLFSMDSVAKVIDAGLRKFNVGADKEVKIYEGTNNNLIASGKVLFWSPDFIYFTSQDGENNYLHAYPTKNGTHIVVER</sequence>
<feature type="transmembrane region" description="Helical" evidence="1">
    <location>
        <begin position="65"/>
        <end position="88"/>
    </location>
</feature>
<feature type="transmembrane region" description="Helical" evidence="1">
    <location>
        <begin position="149"/>
        <end position="170"/>
    </location>
</feature>
<reference evidence="2" key="1">
    <citation type="submission" date="2020-09" db="EMBL/GenBank/DDBJ databases">
        <title>Genome sequence of Vibrio parahaemolyticus isolates.</title>
        <authorList>
            <person name="Hammerl J.A."/>
            <person name="Strauch E."/>
        </authorList>
    </citation>
    <scope>NUCLEOTIDE SEQUENCE</scope>
    <source>
        <strain evidence="2">17-VB00146</strain>
    </source>
</reference>
<feature type="transmembrane region" description="Helical" evidence="1">
    <location>
        <begin position="108"/>
        <end position="129"/>
    </location>
</feature>
<name>A0A9Q3UGU0_VIBPH</name>
<protein>
    <submittedName>
        <fullName evidence="2">Uncharacterized protein</fullName>
    </submittedName>
</protein>
<keyword evidence="1" id="KW-1133">Transmembrane helix</keyword>
<dbReference type="RefSeq" id="WP_031781250.1">
    <property type="nucleotide sequence ID" value="NZ_CP064041.1"/>
</dbReference>
<comment type="caution">
    <text evidence="2">The sequence shown here is derived from an EMBL/GenBank/DDBJ whole genome shotgun (WGS) entry which is preliminary data.</text>
</comment>
<gene>
    <name evidence="2" type="ORF">IB292_25930</name>
</gene>
<evidence type="ECO:0000256" key="1">
    <source>
        <dbReference type="SAM" id="Phobius"/>
    </source>
</evidence>
<organism evidence="2 3">
    <name type="scientific">Vibrio parahaemolyticus</name>
    <dbReference type="NCBI Taxonomy" id="670"/>
    <lineage>
        <taxon>Bacteria</taxon>
        <taxon>Pseudomonadati</taxon>
        <taxon>Pseudomonadota</taxon>
        <taxon>Gammaproteobacteria</taxon>
        <taxon>Vibrionales</taxon>
        <taxon>Vibrionaceae</taxon>
        <taxon>Vibrio</taxon>
    </lineage>
</organism>
<feature type="transmembrane region" description="Helical" evidence="1">
    <location>
        <begin position="205"/>
        <end position="223"/>
    </location>
</feature>
<keyword evidence="1" id="KW-0812">Transmembrane</keyword>
<evidence type="ECO:0000313" key="3">
    <source>
        <dbReference type="Proteomes" id="UP000726777"/>
    </source>
</evidence>
<keyword evidence="1" id="KW-0472">Membrane</keyword>